<evidence type="ECO:0000313" key="2">
    <source>
        <dbReference type="EMBL" id="AUV82088.1"/>
    </source>
</evidence>
<keyword evidence="1" id="KW-0472">Membrane</keyword>
<name>A0A2I8VJI6_9EURY</name>
<feature type="transmembrane region" description="Helical" evidence="1">
    <location>
        <begin position="26"/>
        <end position="44"/>
    </location>
</feature>
<proteinExistence type="predicted"/>
<keyword evidence="1" id="KW-0812">Transmembrane</keyword>
<keyword evidence="3" id="KW-1185">Reference proteome</keyword>
<evidence type="ECO:0000313" key="3">
    <source>
        <dbReference type="Proteomes" id="UP000236584"/>
    </source>
</evidence>
<accession>A0A2I8VJI6</accession>
<organism evidence="2 3">
    <name type="scientific">Salinigranum rubrum</name>
    <dbReference type="NCBI Taxonomy" id="755307"/>
    <lineage>
        <taxon>Archaea</taxon>
        <taxon>Methanobacteriati</taxon>
        <taxon>Methanobacteriota</taxon>
        <taxon>Stenosarchaea group</taxon>
        <taxon>Halobacteria</taxon>
        <taxon>Halobacteriales</taxon>
        <taxon>Haloferacaceae</taxon>
        <taxon>Salinigranum</taxon>
    </lineage>
</organism>
<sequence length="69" mass="7420">MVQHIVPPHTPLESNADRRDAVRRRATSALVSTGIVLIALVAVALWTYPVVGSLVLSTFCVGVVLGRRL</sequence>
<dbReference type="KEGG" id="srub:C2R22_10870"/>
<dbReference type="Proteomes" id="UP000236584">
    <property type="component" value="Chromosome"/>
</dbReference>
<gene>
    <name evidence="2" type="ORF">C2R22_10870</name>
</gene>
<keyword evidence="1" id="KW-1133">Transmembrane helix</keyword>
<dbReference type="AlphaFoldDB" id="A0A2I8VJI6"/>
<dbReference type="EMBL" id="CP026309">
    <property type="protein sequence ID" value="AUV82088.1"/>
    <property type="molecule type" value="Genomic_DNA"/>
</dbReference>
<evidence type="ECO:0000256" key="1">
    <source>
        <dbReference type="SAM" id="Phobius"/>
    </source>
</evidence>
<reference evidence="2 3" key="1">
    <citation type="submission" date="2018-01" db="EMBL/GenBank/DDBJ databases">
        <title>Complete genome sequence of Salinigranum rubrum GX10T, an extremely halophilic archaeon isolated from a marine solar saltern.</title>
        <authorList>
            <person name="Han S."/>
        </authorList>
    </citation>
    <scope>NUCLEOTIDE SEQUENCE [LARGE SCALE GENOMIC DNA]</scope>
    <source>
        <strain evidence="2 3">GX10</strain>
    </source>
</reference>
<protein>
    <submittedName>
        <fullName evidence="2">Uncharacterized protein</fullName>
    </submittedName>
</protein>